<dbReference type="InterPro" id="IPR014100">
    <property type="entry name" value="GTP-bd_Obg/CgtA"/>
</dbReference>
<sequence>SEEFERISNMSYQEFKEEQAMNSFGSVKEKPYYTGDYSRLSFIDKIRVNVKAGDGGDGGISFYRAKYIPEGPPDGGNGGNGANVIIRADLDNNNLSHLKKNYVGKHGGKGLGERRAGGTGEDIVLRVPVGTVIRELYKPEDAAEHDDETIISKKDPRYDPESPEFEPNLYLKALSSPLVDGKINDETNVIDHLGGKGSSESSLKLRDTSKIWQVSKEIDMDEPGKELVICKGGHGGKGNANFSSGSNRSPDYSEPGTKGEIKYIELELKIIADFGLVGFPNAGKSTLLSVISNAIPNIKSYAFTTMNPYVGTIDFIGSNNINNNSNNNNNNNISLSRRRRKQKLEPTIDVASIADLPGILEGAHLNLGLGLGFLRHIERTKAIVYVIDMSNSNVPAFWDGKKLKVKPNRYSHLTDKEDITKQRRQIKTKVKDETYRAPWKDFKALLEELESYKPGLTKKPSVIVANKMDGTFAKEHLADFEKAIKSLGDFKIVPIIAKDGENINGVKDQLKEILKDL</sequence>
<dbReference type="GO" id="GO:0005525">
    <property type="term" value="F:GTP binding"/>
    <property type="evidence" value="ECO:0000318"/>
    <property type="project" value="GO_Central"/>
</dbReference>
<dbReference type="InParanoid" id="F0ZM67"/>
<evidence type="ECO:0000313" key="8">
    <source>
        <dbReference type="Proteomes" id="UP000001064"/>
    </source>
</evidence>
<dbReference type="GO" id="GO:0042254">
    <property type="term" value="P:ribosome biogenesis"/>
    <property type="evidence" value="ECO:0007669"/>
    <property type="project" value="UniProtKB-UniRule"/>
</dbReference>
<dbReference type="OMA" id="PRVGHWE"/>
<dbReference type="GO" id="GO:0000287">
    <property type="term" value="F:magnesium ion binding"/>
    <property type="evidence" value="ECO:0007669"/>
    <property type="project" value="InterPro"/>
</dbReference>
<proteinExistence type="inferred from homology"/>
<dbReference type="Proteomes" id="UP000001064">
    <property type="component" value="Unassembled WGS sequence"/>
</dbReference>
<dbReference type="VEuPathDB" id="AmoebaDB:DICPUDRAFT_16626"/>
<dbReference type="InterPro" id="IPR027417">
    <property type="entry name" value="P-loop_NTPase"/>
</dbReference>
<dbReference type="PROSITE" id="PS51710">
    <property type="entry name" value="G_OBG"/>
    <property type="match status" value="1"/>
</dbReference>
<dbReference type="AlphaFoldDB" id="F0ZM67"/>
<feature type="domain" description="Obg" evidence="6">
    <location>
        <begin position="40"/>
        <end position="271"/>
    </location>
</feature>
<dbReference type="PRINTS" id="PR00326">
    <property type="entry name" value="GTP1OBG"/>
</dbReference>
<dbReference type="FunCoup" id="F0ZM67">
    <property type="interactions" value="269"/>
</dbReference>
<dbReference type="PIRSF" id="PIRSF002401">
    <property type="entry name" value="GTP_bd_Obg/CgtA"/>
    <property type="match status" value="1"/>
</dbReference>
<keyword evidence="2" id="KW-0547">Nucleotide-binding</keyword>
<evidence type="ECO:0000259" key="5">
    <source>
        <dbReference type="PROSITE" id="PS51710"/>
    </source>
</evidence>
<organism evidence="7 8">
    <name type="scientific">Dictyostelium purpureum</name>
    <name type="common">Slime mold</name>
    <dbReference type="NCBI Taxonomy" id="5786"/>
    <lineage>
        <taxon>Eukaryota</taxon>
        <taxon>Amoebozoa</taxon>
        <taxon>Evosea</taxon>
        <taxon>Eumycetozoa</taxon>
        <taxon>Dictyostelia</taxon>
        <taxon>Dictyosteliales</taxon>
        <taxon>Dictyosteliaceae</taxon>
        <taxon>Dictyostelium</taxon>
    </lineage>
</organism>
<dbReference type="HAMAP" id="MF_01454">
    <property type="entry name" value="GTPase_Obg"/>
    <property type="match status" value="1"/>
</dbReference>
<name>F0ZM67_DICPU</name>
<dbReference type="InterPro" id="IPR045086">
    <property type="entry name" value="OBG_GTPase"/>
</dbReference>
<evidence type="ECO:0000256" key="4">
    <source>
        <dbReference type="SAM" id="MobiDB-lite"/>
    </source>
</evidence>
<feature type="non-terminal residue" evidence="7">
    <location>
        <position position="1"/>
    </location>
</feature>
<dbReference type="Gene3D" id="3.40.50.300">
    <property type="entry name" value="P-loop containing nucleotide triphosphate hydrolases"/>
    <property type="match status" value="1"/>
</dbReference>
<evidence type="ECO:0000256" key="1">
    <source>
        <dbReference type="ARBA" id="ARBA00007699"/>
    </source>
</evidence>
<gene>
    <name evidence="7" type="ORF">DICPUDRAFT_16626</name>
</gene>
<dbReference type="eggNOG" id="KOG1489">
    <property type="taxonomic scope" value="Eukaryota"/>
</dbReference>
<dbReference type="InterPro" id="IPR036726">
    <property type="entry name" value="GTP1_OBG_dom_sf"/>
</dbReference>
<dbReference type="Pfam" id="PF01926">
    <property type="entry name" value="MMR_HSR1"/>
    <property type="match status" value="1"/>
</dbReference>
<feature type="region of interest" description="Disordered" evidence="4">
    <location>
        <begin position="143"/>
        <end position="163"/>
    </location>
</feature>
<dbReference type="KEGG" id="dpp:DICPUDRAFT_16626"/>
<dbReference type="SUPFAM" id="SSF82051">
    <property type="entry name" value="Obg GTP-binding protein N-terminal domain"/>
    <property type="match status" value="1"/>
</dbReference>
<dbReference type="InterPro" id="IPR006073">
    <property type="entry name" value="GTP-bd"/>
</dbReference>
<dbReference type="PANTHER" id="PTHR11702:SF31">
    <property type="entry name" value="MITOCHONDRIAL RIBOSOME-ASSOCIATED GTPASE 2"/>
    <property type="match status" value="1"/>
</dbReference>
<feature type="region of interest" description="Disordered" evidence="4">
    <location>
        <begin position="320"/>
        <end position="339"/>
    </location>
</feature>
<protein>
    <submittedName>
        <fullName evidence="7">Uncharacterized protein</fullName>
    </submittedName>
</protein>
<evidence type="ECO:0000256" key="2">
    <source>
        <dbReference type="ARBA" id="ARBA00022741"/>
    </source>
</evidence>
<keyword evidence="3" id="KW-0342">GTP-binding</keyword>
<dbReference type="OrthoDB" id="347018at2759"/>
<feature type="compositionally biased region" description="Low complexity" evidence="4">
    <location>
        <begin position="320"/>
        <end position="334"/>
    </location>
</feature>
<dbReference type="SUPFAM" id="SSF52540">
    <property type="entry name" value="P-loop containing nucleoside triphosphate hydrolases"/>
    <property type="match status" value="1"/>
</dbReference>
<feature type="domain" description="OBG-type G" evidence="5">
    <location>
        <begin position="272"/>
        <end position="515"/>
    </location>
</feature>
<dbReference type="InterPro" id="IPR031167">
    <property type="entry name" value="G_OBG"/>
</dbReference>
<comment type="similarity">
    <text evidence="1">Belongs to the TRAFAC class OBG-HflX-like GTPase superfamily. OBG GTPase family.</text>
</comment>
<dbReference type="Pfam" id="PF01018">
    <property type="entry name" value="GTP1_OBG"/>
    <property type="match status" value="2"/>
</dbReference>
<feature type="compositionally biased region" description="Basic and acidic residues" evidence="4">
    <location>
        <begin position="143"/>
        <end position="160"/>
    </location>
</feature>
<dbReference type="PANTHER" id="PTHR11702">
    <property type="entry name" value="DEVELOPMENTALLY REGULATED GTP-BINDING PROTEIN-RELATED"/>
    <property type="match status" value="1"/>
</dbReference>
<dbReference type="GO" id="GO:0005739">
    <property type="term" value="C:mitochondrion"/>
    <property type="evidence" value="ECO:0000318"/>
    <property type="project" value="GO_Central"/>
</dbReference>
<evidence type="ECO:0000259" key="6">
    <source>
        <dbReference type="PROSITE" id="PS51883"/>
    </source>
</evidence>
<accession>F0ZM67</accession>
<evidence type="ECO:0000313" key="7">
    <source>
        <dbReference type="EMBL" id="EGC34989.1"/>
    </source>
</evidence>
<dbReference type="InterPro" id="IPR006169">
    <property type="entry name" value="GTP1_OBG_dom"/>
</dbReference>
<dbReference type="STRING" id="5786.F0ZM67"/>
<keyword evidence="8" id="KW-1185">Reference proteome</keyword>
<feature type="non-terminal residue" evidence="7">
    <location>
        <position position="517"/>
    </location>
</feature>
<dbReference type="GO" id="GO:0003924">
    <property type="term" value="F:GTPase activity"/>
    <property type="evidence" value="ECO:0000318"/>
    <property type="project" value="GO_Central"/>
</dbReference>
<dbReference type="RefSeq" id="XP_003288514.1">
    <property type="nucleotide sequence ID" value="XM_003288466.1"/>
</dbReference>
<dbReference type="PROSITE" id="PS51883">
    <property type="entry name" value="OBG"/>
    <property type="match status" value="1"/>
</dbReference>
<reference evidence="8" key="1">
    <citation type="journal article" date="2011" name="Genome Biol.">
        <title>Comparative genomics of the social amoebae Dictyostelium discoideum and Dictyostelium purpureum.</title>
        <authorList>
            <consortium name="US DOE Joint Genome Institute (JGI-PGF)"/>
            <person name="Sucgang R."/>
            <person name="Kuo A."/>
            <person name="Tian X."/>
            <person name="Salerno W."/>
            <person name="Parikh A."/>
            <person name="Feasley C.L."/>
            <person name="Dalin E."/>
            <person name="Tu H."/>
            <person name="Huang E."/>
            <person name="Barry K."/>
            <person name="Lindquist E."/>
            <person name="Shapiro H."/>
            <person name="Bruce D."/>
            <person name="Schmutz J."/>
            <person name="Salamov A."/>
            <person name="Fey P."/>
            <person name="Gaudet P."/>
            <person name="Anjard C."/>
            <person name="Babu M.M."/>
            <person name="Basu S."/>
            <person name="Bushmanova Y."/>
            <person name="van der Wel H."/>
            <person name="Katoh-Kurasawa M."/>
            <person name="Dinh C."/>
            <person name="Coutinho P.M."/>
            <person name="Saito T."/>
            <person name="Elias M."/>
            <person name="Schaap P."/>
            <person name="Kay R.R."/>
            <person name="Henrissat B."/>
            <person name="Eichinger L."/>
            <person name="Rivero F."/>
            <person name="Putnam N.H."/>
            <person name="West C.M."/>
            <person name="Loomis W.F."/>
            <person name="Chisholm R.L."/>
            <person name="Shaulsky G."/>
            <person name="Strassmann J.E."/>
            <person name="Queller D.C."/>
            <person name="Kuspa A."/>
            <person name="Grigoriev I.V."/>
        </authorList>
    </citation>
    <scope>NUCLEOTIDE SEQUENCE [LARGE SCALE GENOMIC DNA]</scope>
    <source>
        <strain evidence="8">QSDP1</strain>
    </source>
</reference>
<dbReference type="GeneID" id="10501920"/>
<evidence type="ECO:0000256" key="3">
    <source>
        <dbReference type="ARBA" id="ARBA00023134"/>
    </source>
</evidence>
<dbReference type="Gene3D" id="2.70.210.12">
    <property type="entry name" value="GTP1/OBG domain"/>
    <property type="match status" value="1"/>
</dbReference>
<dbReference type="EMBL" id="GL871076">
    <property type="protein sequence ID" value="EGC34989.1"/>
    <property type="molecule type" value="Genomic_DNA"/>
</dbReference>